<keyword evidence="3" id="KW-1185">Reference proteome</keyword>
<reference evidence="3" key="1">
    <citation type="submission" date="2016-10" db="EMBL/GenBank/DDBJ databases">
        <authorList>
            <person name="Varghese N."/>
            <person name="Submissions S."/>
        </authorList>
    </citation>
    <scope>NUCLEOTIDE SEQUENCE [LARGE SCALE GENOMIC DNA]</scope>
    <source>
        <strain evidence="3">DSM 45237</strain>
    </source>
</reference>
<keyword evidence="1" id="KW-1133">Transmembrane helix</keyword>
<organism evidence="2 3">
    <name type="scientific">Jiangella alba</name>
    <dbReference type="NCBI Taxonomy" id="561176"/>
    <lineage>
        <taxon>Bacteria</taxon>
        <taxon>Bacillati</taxon>
        <taxon>Actinomycetota</taxon>
        <taxon>Actinomycetes</taxon>
        <taxon>Jiangellales</taxon>
        <taxon>Jiangellaceae</taxon>
        <taxon>Jiangella</taxon>
    </lineage>
</organism>
<evidence type="ECO:0000256" key="1">
    <source>
        <dbReference type="SAM" id="Phobius"/>
    </source>
</evidence>
<name>A0A1H5PYS2_9ACTN</name>
<protein>
    <submittedName>
        <fullName evidence="2">Uncharacterized protein</fullName>
    </submittedName>
</protein>
<dbReference type="STRING" id="561176.SAMN04488561_6386"/>
<proteinExistence type="predicted"/>
<evidence type="ECO:0000313" key="2">
    <source>
        <dbReference type="EMBL" id="SEF18328.1"/>
    </source>
</evidence>
<keyword evidence="1" id="KW-0812">Transmembrane</keyword>
<keyword evidence="1" id="KW-0472">Membrane</keyword>
<evidence type="ECO:0000313" key="3">
    <source>
        <dbReference type="Proteomes" id="UP000181980"/>
    </source>
</evidence>
<accession>A0A1H5PYS2</accession>
<feature type="transmembrane region" description="Helical" evidence="1">
    <location>
        <begin position="38"/>
        <end position="60"/>
    </location>
</feature>
<dbReference type="EMBL" id="FNUC01000004">
    <property type="protein sequence ID" value="SEF18328.1"/>
    <property type="molecule type" value="Genomic_DNA"/>
</dbReference>
<dbReference type="Proteomes" id="UP000181980">
    <property type="component" value="Unassembled WGS sequence"/>
</dbReference>
<dbReference type="RefSeq" id="WP_216094280.1">
    <property type="nucleotide sequence ID" value="NZ_FNUC01000004.1"/>
</dbReference>
<sequence length="77" mass="8046">MNTPLSPATPIGWLLLSLQVHTERARRAPERGASAIEFVIITAILVALAAAVGVVIYRLVTDEAESIDIPDAPGGGL</sequence>
<gene>
    <name evidence="2" type="ORF">SAMN04488561_6386</name>
</gene>
<dbReference type="AlphaFoldDB" id="A0A1H5PYS2"/>